<dbReference type="PRINTS" id="PR00142">
    <property type="entry name" value="RECA"/>
</dbReference>
<evidence type="ECO:0000313" key="9">
    <source>
        <dbReference type="Proteomes" id="UP000695562"/>
    </source>
</evidence>
<dbReference type="InterPro" id="IPR020588">
    <property type="entry name" value="RecA_ATP-bd"/>
</dbReference>
<organism evidence="8 9">
    <name type="scientific">Polysphondylium violaceum</name>
    <dbReference type="NCBI Taxonomy" id="133409"/>
    <lineage>
        <taxon>Eukaryota</taxon>
        <taxon>Amoebozoa</taxon>
        <taxon>Evosea</taxon>
        <taxon>Eumycetozoa</taxon>
        <taxon>Dictyostelia</taxon>
        <taxon>Dictyosteliales</taxon>
        <taxon>Dictyosteliaceae</taxon>
        <taxon>Polysphondylium</taxon>
    </lineage>
</organism>
<feature type="region of interest" description="Disordered" evidence="6">
    <location>
        <begin position="48"/>
        <end position="71"/>
    </location>
</feature>
<evidence type="ECO:0000313" key="8">
    <source>
        <dbReference type="EMBL" id="KAF2070951.1"/>
    </source>
</evidence>
<dbReference type="InterPro" id="IPR049428">
    <property type="entry name" value="RecA-like_N"/>
</dbReference>
<keyword evidence="9" id="KW-1185">Reference proteome</keyword>
<reference evidence="8" key="1">
    <citation type="submission" date="2020-01" db="EMBL/GenBank/DDBJ databases">
        <title>Development of genomics and gene disruption for Polysphondylium violaceum indicates a role for the polyketide synthase stlB in stalk morphogenesis.</title>
        <authorList>
            <person name="Narita B."/>
            <person name="Kawabe Y."/>
            <person name="Kin K."/>
            <person name="Saito T."/>
            <person name="Gibbs R."/>
            <person name="Kuspa A."/>
            <person name="Muzny D."/>
            <person name="Queller D."/>
            <person name="Richards S."/>
            <person name="Strassman J."/>
            <person name="Sucgang R."/>
            <person name="Worley K."/>
            <person name="Schaap P."/>
        </authorList>
    </citation>
    <scope>NUCLEOTIDE SEQUENCE</scope>
    <source>
        <strain evidence="8">QSvi11</strain>
    </source>
</reference>
<comment type="caution">
    <text evidence="8">The sequence shown here is derived from an EMBL/GenBank/DDBJ whole genome shotgun (WGS) entry which is preliminary data.</text>
</comment>
<dbReference type="AlphaFoldDB" id="A0A8J4UQP3"/>
<evidence type="ECO:0000256" key="4">
    <source>
        <dbReference type="ARBA" id="ARBA00023172"/>
    </source>
</evidence>
<dbReference type="InterPro" id="IPR027417">
    <property type="entry name" value="P-loop_NTPase"/>
</dbReference>
<protein>
    <recommendedName>
        <fullName evidence="7">RecA family profile 1 domain-containing protein</fullName>
    </recommendedName>
</protein>
<sequence length="418" mass="48037">MSLFSNNHKLLPKLYYRCYSNPYYSTISSNSNNNNTSKRIFTVKGTINKPPFNSDSNNNSTNNRKLLKKRKKRAEFEKEYESYGQSWYDFKEFEKIPTVSSGIYSLDYKLGIGGIPLNHITEIYGDSSNGKSTLSMFLASRFQNQQLNSDDHDSTNNNNNNVLYIDTENSFNTEWSEKIGVDSSKCLVIQPQCAEDAFSIIENSLIQQRFKVIILDSVSSLIPYEDLSSLYINDKSYTNFNWLQKSLERISKIIRKSGTSLIFTNQTRYSISSNNNNNNGTTSINQDPYKNNNNNINSELTSFGNSILSPFIDIGLELKRDRYLVELSNNQQQQNIVGIKCQVLIKKNNLFIHSDSMLNSNYLKLFNQWTPTFDIHFKNGINNINSDDFKLLAQELNLPTTTTNVNEIDKLIKSKLFK</sequence>
<keyword evidence="3 5" id="KW-0067">ATP-binding</keyword>
<keyword evidence="5" id="KW-0238">DNA-binding</keyword>
<dbReference type="Gene3D" id="3.40.50.300">
    <property type="entry name" value="P-loop containing nucleotide triphosphate hydrolases"/>
    <property type="match status" value="1"/>
</dbReference>
<dbReference type="OrthoDB" id="5957327at2759"/>
<accession>A0A8J4UQP3</accession>
<dbReference type="SUPFAM" id="SSF52540">
    <property type="entry name" value="P-loop containing nucleoside triphosphate hydrolases"/>
    <property type="match status" value="1"/>
</dbReference>
<feature type="compositionally biased region" description="Low complexity" evidence="6">
    <location>
        <begin position="48"/>
        <end position="64"/>
    </location>
</feature>
<keyword evidence="4 5" id="KW-0233">DNA recombination</keyword>
<dbReference type="EMBL" id="AJWJ01000428">
    <property type="protein sequence ID" value="KAF2070951.1"/>
    <property type="molecule type" value="Genomic_DNA"/>
</dbReference>
<dbReference type="GO" id="GO:0003697">
    <property type="term" value="F:single-stranded DNA binding"/>
    <property type="evidence" value="ECO:0007669"/>
    <property type="project" value="InterPro"/>
</dbReference>
<name>A0A8J4UQP3_9MYCE</name>
<dbReference type="GO" id="GO:0005524">
    <property type="term" value="F:ATP binding"/>
    <property type="evidence" value="ECO:0007669"/>
    <property type="project" value="UniProtKB-KW"/>
</dbReference>
<dbReference type="GO" id="GO:0006281">
    <property type="term" value="P:DNA repair"/>
    <property type="evidence" value="ECO:0007669"/>
    <property type="project" value="InterPro"/>
</dbReference>
<keyword evidence="2 5" id="KW-0547">Nucleotide-binding</keyword>
<dbReference type="PANTHER" id="PTHR45900:SF1">
    <property type="entry name" value="MITOCHONDRIAL DNA REPAIR PROTEIN RECA HOMOLOG-RELATED"/>
    <property type="match status" value="1"/>
</dbReference>
<dbReference type="Pfam" id="PF00154">
    <property type="entry name" value="RecA_N"/>
    <property type="match status" value="1"/>
</dbReference>
<evidence type="ECO:0000256" key="6">
    <source>
        <dbReference type="SAM" id="MobiDB-lite"/>
    </source>
</evidence>
<keyword evidence="5" id="KW-0227">DNA damage</keyword>
<evidence type="ECO:0000256" key="5">
    <source>
        <dbReference type="RuleBase" id="RU004527"/>
    </source>
</evidence>
<dbReference type="InterPro" id="IPR003593">
    <property type="entry name" value="AAA+_ATPase"/>
</dbReference>
<dbReference type="Proteomes" id="UP000695562">
    <property type="component" value="Unassembled WGS sequence"/>
</dbReference>
<evidence type="ECO:0000256" key="2">
    <source>
        <dbReference type="ARBA" id="ARBA00022741"/>
    </source>
</evidence>
<dbReference type="GO" id="GO:0006310">
    <property type="term" value="P:DNA recombination"/>
    <property type="evidence" value="ECO:0007669"/>
    <property type="project" value="UniProtKB-KW"/>
</dbReference>
<dbReference type="GO" id="GO:0140664">
    <property type="term" value="F:ATP-dependent DNA damage sensor activity"/>
    <property type="evidence" value="ECO:0007669"/>
    <property type="project" value="InterPro"/>
</dbReference>
<feature type="domain" description="RecA family profile 1" evidence="7">
    <location>
        <begin position="95"/>
        <end position="267"/>
    </location>
</feature>
<comment type="similarity">
    <text evidence="1 5">Belongs to the RecA family.</text>
</comment>
<dbReference type="SMART" id="SM00382">
    <property type="entry name" value="AAA"/>
    <property type="match status" value="1"/>
</dbReference>
<evidence type="ECO:0000259" key="7">
    <source>
        <dbReference type="PROSITE" id="PS50162"/>
    </source>
</evidence>
<evidence type="ECO:0000256" key="1">
    <source>
        <dbReference type="ARBA" id="ARBA00009391"/>
    </source>
</evidence>
<gene>
    <name evidence="8" type="ORF">CYY_007724</name>
</gene>
<dbReference type="PANTHER" id="PTHR45900">
    <property type="entry name" value="RECA"/>
    <property type="match status" value="1"/>
</dbReference>
<proteinExistence type="inferred from homology"/>
<dbReference type="InterPro" id="IPR013765">
    <property type="entry name" value="DNA_recomb/repair_RecA"/>
</dbReference>
<evidence type="ECO:0000256" key="3">
    <source>
        <dbReference type="ARBA" id="ARBA00022840"/>
    </source>
</evidence>
<dbReference type="PROSITE" id="PS50162">
    <property type="entry name" value="RECA_2"/>
    <property type="match status" value="1"/>
</dbReference>